<protein>
    <submittedName>
        <fullName evidence="1">Uncharacterized protein</fullName>
    </submittedName>
</protein>
<reference evidence="1 2" key="2">
    <citation type="submission" date="2018-06" db="EMBL/GenBank/DDBJ databases">
        <title>Sequencing of bacterial isolates from soil warming experiment in Harvard Forest, Massachusetts, USA.</title>
        <authorList>
            <person name="Deangelis K.PhD."/>
        </authorList>
    </citation>
    <scope>NUCLEOTIDE SEQUENCE [LARGE SCALE GENOMIC DNA]</scope>
    <source>
        <strain evidence="1 2">GAS496</strain>
    </source>
</reference>
<comment type="caution">
    <text evidence="1">The sequence shown here is derived from an EMBL/GenBank/DDBJ whole genome shotgun (WGS) entry which is preliminary data.</text>
</comment>
<reference evidence="2" key="1">
    <citation type="submission" date="2018-05" db="EMBL/GenBank/DDBJ databases">
        <authorList>
            <person name="Deangelis K."/>
            <person name="Huntemann M."/>
            <person name="Clum A."/>
            <person name="Pillay M."/>
            <person name="Palaniappan K."/>
            <person name="Varghese N."/>
            <person name="Mikhailova N."/>
            <person name="Stamatis D."/>
            <person name="Reddy T."/>
            <person name="Daum C."/>
            <person name="Shapiro N."/>
            <person name="Ivanova N."/>
            <person name="Kyrpides N."/>
            <person name="Woyke T."/>
        </authorList>
    </citation>
    <scope>NUCLEOTIDE SEQUENCE [LARGE SCALE GENOMIC DNA]</scope>
    <source>
        <strain evidence="2">GAS496</strain>
    </source>
</reference>
<dbReference type="Proteomes" id="UP000247781">
    <property type="component" value="Unassembled WGS sequence"/>
</dbReference>
<evidence type="ECO:0000313" key="1">
    <source>
        <dbReference type="EMBL" id="PXX03281.1"/>
    </source>
</evidence>
<name>A0A318HCQ1_9MYCO</name>
<dbReference type="AlphaFoldDB" id="A0A318HCQ1"/>
<evidence type="ECO:0000313" key="2">
    <source>
        <dbReference type="Proteomes" id="UP000247781"/>
    </source>
</evidence>
<accession>A0A318HCQ1</accession>
<dbReference type="EMBL" id="QJJU01000023">
    <property type="protein sequence ID" value="PXX03281.1"/>
    <property type="molecule type" value="Genomic_DNA"/>
</dbReference>
<sequence length="453" mass="50007">MIRPAVMPPPLPASRFAYGRKPPSMRAAEVPGMCSVNVQDLFDDIPDPIHRHGEDIAPVRAAAQAALSGVDMSMIQPDDSVHILCSEHGFGMMGGHAYAELIKTIRDEVVARTGATKVKLALSSAASKFESEEIIPRHGLDDHFEGKTFAFGPYDPGIAIDTEIGRLYGVRKAYSAKWLIHVHYDDPREIHYHHVNGRLLKSFTMSYARMETRSIYHTNFPTRSANIVPRAIYESPFIKERWAFAAVLSTSPTGVMGVDADRDLIALDHRVSALILRRYGKMVQLLGTVDECFEVADDTRWLPYQHAGGLTACSLYESGTDHLDLDLPSSPTSHAQKRTGFGPVKAVVMNYGWKLYSTTDLIIAADDRVAKDILRIHADREVVVASNLTEAVAIAAARTGTDKGIVFDGCYGAINMTRAMAEFLIAKAPEVARRVDEELLPKWLRQRNLPVAA</sequence>
<organism evidence="1 2">
    <name type="scientific">Mycolicibacterium moriokaense</name>
    <dbReference type="NCBI Taxonomy" id="39691"/>
    <lineage>
        <taxon>Bacteria</taxon>
        <taxon>Bacillati</taxon>
        <taxon>Actinomycetota</taxon>
        <taxon>Actinomycetes</taxon>
        <taxon>Mycobacteriales</taxon>
        <taxon>Mycobacteriaceae</taxon>
        <taxon>Mycolicibacterium</taxon>
    </lineage>
</organism>
<dbReference type="OrthoDB" id="1732841at2"/>
<gene>
    <name evidence="1" type="ORF">C8E89_12383</name>
</gene>
<proteinExistence type="predicted"/>
<keyword evidence="2" id="KW-1185">Reference proteome</keyword>
<dbReference type="RefSeq" id="WP_146221068.1">
    <property type="nucleotide sequence ID" value="NZ_QJJU01000023.1"/>
</dbReference>